<gene>
    <name evidence="2" type="ORF">E2B99_07970</name>
</gene>
<name>A0A4Y7XC66_9GAMM</name>
<feature type="chain" id="PRO_5021224982" evidence="1">
    <location>
        <begin position="26"/>
        <end position="388"/>
    </location>
</feature>
<evidence type="ECO:0000256" key="1">
    <source>
        <dbReference type="SAM" id="SignalP"/>
    </source>
</evidence>
<accession>A0A4Y7XC66</accession>
<proteinExistence type="predicted"/>
<organism evidence="2 3">
    <name type="scientific">Alkanindiges illinoisensis</name>
    <dbReference type="NCBI Taxonomy" id="197183"/>
    <lineage>
        <taxon>Bacteria</taxon>
        <taxon>Pseudomonadati</taxon>
        <taxon>Pseudomonadota</taxon>
        <taxon>Gammaproteobacteria</taxon>
        <taxon>Moraxellales</taxon>
        <taxon>Moraxellaceae</taxon>
        <taxon>Alkanindiges</taxon>
    </lineage>
</organism>
<sequence>MKQKQSVTSLLACLPLWLVSQAGHAVEVPIDGPGKLEIGGAIRTKYQYQDFAQTDKSKLEFADSKLVINYRSPTWLAYADYRCYRTEELCDLSMLVDAWVGYQLDPQQQLSIGMMPVPFGPGQYWGSTYYEGTAYNLGLEDTHNPGIKYQYKTPNNELSLGFYPQDGGNYIGQSNDASRFSANLAQANDLANGTNIEEKNMLIGRVSHQFKQNAQLNYTVGASYWHSTLENQQNGQSGDRNAWNVFSSSNWKQWNTTLVAGQHRLDNQDMKLPNISTFGAFDYSYNLANDYDFYSAELSYSFAKPYGKFSNIKPYLNYSVMDKQAKGFATSQRLISGIGFNYGPMGIFAEYMIGKNDAMVGGNANSYAQGSADADWKKLLYISIGYYF</sequence>
<dbReference type="AlphaFoldDB" id="A0A4Y7XC66"/>
<dbReference type="STRING" id="1120977.GCA_000619845_02499"/>
<dbReference type="RefSeq" id="WP_134244386.1">
    <property type="nucleotide sequence ID" value="NZ_SNTY01000025.1"/>
</dbReference>
<feature type="signal peptide" evidence="1">
    <location>
        <begin position="1"/>
        <end position="25"/>
    </location>
</feature>
<dbReference type="Proteomes" id="UP000297834">
    <property type="component" value="Unassembled WGS sequence"/>
</dbReference>
<dbReference type="EMBL" id="SNTY01000025">
    <property type="protein sequence ID" value="TEU26928.1"/>
    <property type="molecule type" value="Genomic_DNA"/>
</dbReference>
<dbReference type="OrthoDB" id="625456at2"/>
<keyword evidence="3" id="KW-1185">Reference proteome</keyword>
<reference evidence="2 3" key="1">
    <citation type="submission" date="2019-03" db="EMBL/GenBank/DDBJ databases">
        <title>Alkanindiges illinoisensis: a potential pathogenic isolated from ascites of a gastric cancer patient with abdominal metastasis.</title>
        <authorList>
            <person name="Hu X."/>
            <person name="Yang B."/>
            <person name="Yan X."/>
            <person name="Lin L."/>
            <person name="Zhao H."/>
            <person name="Zhou F."/>
            <person name="Su B."/>
            <person name="Chen J."/>
            <person name="Rui Y."/>
            <person name="Wang Q."/>
            <person name="Zheng L."/>
        </authorList>
    </citation>
    <scope>NUCLEOTIDE SEQUENCE [LARGE SCALE GENOMIC DNA]</scope>
    <source>
        <strain evidence="2 3">NFYY 23406</strain>
    </source>
</reference>
<protein>
    <submittedName>
        <fullName evidence="2">Uncharacterized protein</fullName>
    </submittedName>
</protein>
<evidence type="ECO:0000313" key="3">
    <source>
        <dbReference type="Proteomes" id="UP000297834"/>
    </source>
</evidence>
<dbReference type="SUPFAM" id="SSF56935">
    <property type="entry name" value="Porins"/>
    <property type="match status" value="1"/>
</dbReference>
<comment type="caution">
    <text evidence="2">The sequence shown here is derived from an EMBL/GenBank/DDBJ whole genome shotgun (WGS) entry which is preliminary data.</text>
</comment>
<evidence type="ECO:0000313" key="2">
    <source>
        <dbReference type="EMBL" id="TEU26928.1"/>
    </source>
</evidence>
<keyword evidence="1" id="KW-0732">Signal</keyword>